<dbReference type="Pfam" id="PF02826">
    <property type="entry name" value="2-Hacid_dh_C"/>
    <property type="match status" value="1"/>
</dbReference>
<proteinExistence type="inferred from homology"/>
<dbReference type="InterPro" id="IPR029752">
    <property type="entry name" value="D-isomer_DH_CS1"/>
</dbReference>
<keyword evidence="3" id="KW-0520">NAD</keyword>
<dbReference type="Pfam" id="PF00389">
    <property type="entry name" value="2-Hacid_dh"/>
    <property type="match status" value="1"/>
</dbReference>
<comment type="caution">
    <text evidence="7">The sequence shown here is derived from an EMBL/GenBank/DDBJ whole genome shotgun (WGS) entry which is preliminary data.</text>
</comment>
<evidence type="ECO:0000313" key="7">
    <source>
        <dbReference type="EMBL" id="OGK15027.1"/>
    </source>
</evidence>
<name>A0A1F7G7X0_9BACT</name>
<dbReference type="Gene3D" id="3.40.50.720">
    <property type="entry name" value="NAD(P)-binding Rossmann-like Domain"/>
    <property type="match status" value="2"/>
</dbReference>
<comment type="similarity">
    <text evidence="1 4">Belongs to the D-isomer specific 2-hydroxyacid dehydrogenase family.</text>
</comment>
<dbReference type="InterPro" id="IPR050418">
    <property type="entry name" value="D-iso_2-hydroxyacid_DH_PdxB"/>
</dbReference>
<dbReference type="InterPro" id="IPR036291">
    <property type="entry name" value="NAD(P)-bd_dom_sf"/>
</dbReference>
<evidence type="ECO:0000256" key="4">
    <source>
        <dbReference type="RuleBase" id="RU003719"/>
    </source>
</evidence>
<accession>A0A1F7G7X0</accession>
<evidence type="ECO:0000259" key="6">
    <source>
        <dbReference type="Pfam" id="PF02826"/>
    </source>
</evidence>
<dbReference type="AlphaFoldDB" id="A0A1F7G7X0"/>
<dbReference type="InterPro" id="IPR006140">
    <property type="entry name" value="D-isomer_DH_NAD-bd"/>
</dbReference>
<evidence type="ECO:0008006" key="9">
    <source>
        <dbReference type="Google" id="ProtNLM"/>
    </source>
</evidence>
<gene>
    <name evidence="7" type="ORF">A2690_02860</name>
</gene>
<protein>
    <recommendedName>
        <fullName evidence="9">D-isomer specific 2-hydroxyacid dehydrogenase NAD-binding domain-containing protein</fullName>
    </recommendedName>
</protein>
<keyword evidence="2 4" id="KW-0560">Oxidoreductase</keyword>
<evidence type="ECO:0000313" key="8">
    <source>
        <dbReference type="Proteomes" id="UP000178372"/>
    </source>
</evidence>
<dbReference type="SUPFAM" id="SSF52283">
    <property type="entry name" value="Formate/glycerate dehydrogenase catalytic domain-like"/>
    <property type="match status" value="1"/>
</dbReference>
<evidence type="ECO:0000256" key="2">
    <source>
        <dbReference type="ARBA" id="ARBA00023002"/>
    </source>
</evidence>
<dbReference type="GO" id="GO:0016616">
    <property type="term" value="F:oxidoreductase activity, acting on the CH-OH group of donors, NAD or NADP as acceptor"/>
    <property type="evidence" value="ECO:0007669"/>
    <property type="project" value="InterPro"/>
</dbReference>
<organism evidence="7 8">
    <name type="scientific">Candidatus Roizmanbacteria bacterium RIFCSPHIGHO2_01_FULL_39_12b</name>
    <dbReference type="NCBI Taxonomy" id="1802030"/>
    <lineage>
        <taxon>Bacteria</taxon>
        <taxon>Candidatus Roizmaniibacteriota</taxon>
    </lineage>
</organism>
<dbReference type="InterPro" id="IPR006139">
    <property type="entry name" value="D-isomer_2_OHA_DH_cat_dom"/>
</dbReference>
<dbReference type="PANTHER" id="PTHR43761">
    <property type="entry name" value="D-ISOMER SPECIFIC 2-HYDROXYACID DEHYDROGENASE FAMILY PROTEIN (AFU_ORTHOLOGUE AFUA_1G13630)"/>
    <property type="match status" value="1"/>
</dbReference>
<dbReference type="PROSITE" id="PS00065">
    <property type="entry name" value="D_2_HYDROXYACID_DH_1"/>
    <property type="match status" value="1"/>
</dbReference>
<dbReference type="SUPFAM" id="SSF51735">
    <property type="entry name" value="NAD(P)-binding Rossmann-fold domains"/>
    <property type="match status" value="1"/>
</dbReference>
<feature type="domain" description="D-isomer specific 2-hydroxyacid dehydrogenase catalytic" evidence="5">
    <location>
        <begin position="63"/>
        <end position="303"/>
    </location>
</feature>
<feature type="domain" description="D-isomer specific 2-hydroxyacid dehydrogenase NAD-binding" evidence="6">
    <location>
        <begin position="118"/>
        <end position="255"/>
    </location>
</feature>
<dbReference type="PANTHER" id="PTHR43761:SF1">
    <property type="entry name" value="D-ISOMER SPECIFIC 2-HYDROXYACID DEHYDROGENASE CATALYTIC DOMAIN-CONTAINING PROTEIN-RELATED"/>
    <property type="match status" value="1"/>
</dbReference>
<sequence length="309" mass="35004">MKIFIVSPNIDILITKNLKDKLTAIGCEIIYISDIKPLLEVTELYEGTEERILAIDPDFCNWRVENEVIEKIPNLKAIILQTDAFDWVDVSYCKEKEIPVVNLRGSSTEAVAEWALIMALNTARNIPKIVKNGWVQDYNLQGVELKDKAAGIIGMGRIGSRIAELVSGIGMNTQYWSRRQSNEEYKYVELGQLMKTSDVIFLALPLSHETKGMITSEMIDTMRKTAIFVSIVNHGIYDHEYLLNKTKNEEIFGYAFEEEGGKTFNNYEGNVWAGPALGWCTTESFRKNTELWVEATILASKGEFPTKVN</sequence>
<dbReference type="GO" id="GO:0051287">
    <property type="term" value="F:NAD binding"/>
    <property type="evidence" value="ECO:0007669"/>
    <property type="project" value="InterPro"/>
</dbReference>
<evidence type="ECO:0000256" key="1">
    <source>
        <dbReference type="ARBA" id="ARBA00005854"/>
    </source>
</evidence>
<dbReference type="EMBL" id="MFZF01000036">
    <property type="protein sequence ID" value="OGK15027.1"/>
    <property type="molecule type" value="Genomic_DNA"/>
</dbReference>
<evidence type="ECO:0000256" key="3">
    <source>
        <dbReference type="ARBA" id="ARBA00023027"/>
    </source>
</evidence>
<dbReference type="Proteomes" id="UP000178372">
    <property type="component" value="Unassembled WGS sequence"/>
</dbReference>
<reference evidence="7 8" key="1">
    <citation type="journal article" date="2016" name="Nat. Commun.">
        <title>Thousands of microbial genomes shed light on interconnected biogeochemical processes in an aquifer system.</title>
        <authorList>
            <person name="Anantharaman K."/>
            <person name="Brown C.T."/>
            <person name="Hug L.A."/>
            <person name="Sharon I."/>
            <person name="Castelle C.J."/>
            <person name="Probst A.J."/>
            <person name="Thomas B.C."/>
            <person name="Singh A."/>
            <person name="Wilkins M.J."/>
            <person name="Karaoz U."/>
            <person name="Brodie E.L."/>
            <person name="Williams K.H."/>
            <person name="Hubbard S.S."/>
            <person name="Banfield J.F."/>
        </authorList>
    </citation>
    <scope>NUCLEOTIDE SEQUENCE [LARGE SCALE GENOMIC DNA]</scope>
</reference>
<evidence type="ECO:0000259" key="5">
    <source>
        <dbReference type="Pfam" id="PF00389"/>
    </source>
</evidence>